<evidence type="ECO:0000259" key="10">
    <source>
        <dbReference type="PROSITE" id="PS50110"/>
    </source>
</evidence>
<comment type="subcellular location">
    <subcellularLocation>
        <location evidence="1">Cytoplasm</location>
    </subcellularLocation>
</comment>
<dbReference type="InterPro" id="IPR036388">
    <property type="entry name" value="WH-like_DNA-bd_sf"/>
</dbReference>
<evidence type="ECO:0000256" key="5">
    <source>
        <dbReference type="ARBA" id="ARBA00023015"/>
    </source>
</evidence>
<feature type="DNA-binding region" description="OmpR/PhoB-type" evidence="9">
    <location>
        <begin position="157"/>
        <end position="256"/>
    </location>
</feature>
<evidence type="ECO:0000256" key="9">
    <source>
        <dbReference type="PROSITE-ProRule" id="PRU01091"/>
    </source>
</evidence>
<dbReference type="KEGG" id="mmt:Metme_3274"/>
<dbReference type="InterPro" id="IPR001867">
    <property type="entry name" value="OmpR/PhoB-type_DNA-bd"/>
</dbReference>
<dbReference type="SMART" id="SM00862">
    <property type="entry name" value="Trans_reg_C"/>
    <property type="match status" value="1"/>
</dbReference>
<dbReference type="GO" id="GO:0006355">
    <property type="term" value="P:regulation of DNA-templated transcription"/>
    <property type="evidence" value="ECO:0007669"/>
    <property type="project" value="InterPro"/>
</dbReference>
<dbReference type="HOGENOM" id="CLU_000445_30_4_6"/>
<gene>
    <name evidence="12" type="ordered locus">Metme_3274</name>
</gene>
<feature type="modified residue" description="4-aspartylphosphate" evidence="8">
    <location>
        <position position="81"/>
    </location>
</feature>
<evidence type="ECO:0000256" key="6">
    <source>
        <dbReference type="ARBA" id="ARBA00023125"/>
    </source>
</evidence>
<dbReference type="eggNOG" id="COG0745">
    <property type="taxonomic scope" value="Bacteria"/>
</dbReference>
<evidence type="ECO:0000256" key="4">
    <source>
        <dbReference type="ARBA" id="ARBA00023012"/>
    </source>
</evidence>
<dbReference type="Gene3D" id="6.10.250.690">
    <property type="match status" value="1"/>
</dbReference>
<dbReference type="InterPro" id="IPR016032">
    <property type="entry name" value="Sig_transdc_resp-reg_C-effctor"/>
</dbReference>
<proteinExistence type="predicted"/>
<dbReference type="AlphaFoldDB" id="G0A5E0"/>
<evidence type="ECO:0000313" key="12">
    <source>
        <dbReference type="EMBL" id="AEG01646.1"/>
    </source>
</evidence>
<dbReference type="PANTHER" id="PTHR48111:SF4">
    <property type="entry name" value="DNA-BINDING DUAL TRANSCRIPTIONAL REGULATOR OMPR"/>
    <property type="match status" value="1"/>
</dbReference>
<dbReference type="GO" id="GO:0005829">
    <property type="term" value="C:cytosol"/>
    <property type="evidence" value="ECO:0007669"/>
    <property type="project" value="TreeGrafter"/>
</dbReference>
<reference key="2">
    <citation type="submission" date="2011-05" db="EMBL/GenBank/DDBJ databases">
        <title>Complete genome sequence of the aerobic marine methanotroph Methylomonas methanica MC09.</title>
        <authorList>
            <person name="Boden R."/>
            <person name="Cunliffe M."/>
            <person name="Scanlan J."/>
            <person name="Moussard H."/>
            <person name="Kits K.D."/>
            <person name="Klotz M."/>
            <person name="Jetten M."/>
            <person name="Vuilleumier S."/>
            <person name="Han J."/>
            <person name="Peters L."/>
            <person name="Mikhailova N."/>
            <person name="Teshima H."/>
            <person name="Tapia R."/>
            <person name="Kyrpides N."/>
            <person name="Ivanova N."/>
            <person name="Pagani I."/>
            <person name="Cheng J.-F."/>
            <person name="Goodwin L."/>
            <person name="Han C."/>
            <person name="Hauser L."/>
            <person name="Land M."/>
            <person name="Lapidus A."/>
            <person name="Lucas S."/>
            <person name="Pitluck S."/>
            <person name="Woyke T."/>
            <person name="Stein L.Y."/>
            <person name="Murrell C."/>
        </authorList>
    </citation>
    <scope>NUCLEOTIDE SEQUENCE</scope>
    <source>
        <strain>MC09</strain>
    </source>
</reference>
<dbReference type="GO" id="GO:0000976">
    <property type="term" value="F:transcription cis-regulatory region binding"/>
    <property type="evidence" value="ECO:0007669"/>
    <property type="project" value="TreeGrafter"/>
</dbReference>
<keyword evidence="4" id="KW-0902">Two-component regulatory system</keyword>
<evidence type="ECO:0000256" key="2">
    <source>
        <dbReference type="ARBA" id="ARBA00022490"/>
    </source>
</evidence>
<name>G0A5E0_METMM</name>
<dbReference type="STRING" id="857087.Metme_3274"/>
<dbReference type="InterPro" id="IPR039420">
    <property type="entry name" value="WalR-like"/>
</dbReference>
<protein>
    <submittedName>
        <fullName evidence="12">Two component transcriptional regulator, winged helix family</fullName>
    </submittedName>
</protein>
<dbReference type="SUPFAM" id="SSF46894">
    <property type="entry name" value="C-terminal effector domain of the bipartite response regulators"/>
    <property type="match status" value="1"/>
</dbReference>
<feature type="domain" description="OmpR/PhoB-type" evidence="11">
    <location>
        <begin position="157"/>
        <end position="256"/>
    </location>
</feature>
<dbReference type="GO" id="GO:0032993">
    <property type="term" value="C:protein-DNA complex"/>
    <property type="evidence" value="ECO:0007669"/>
    <property type="project" value="TreeGrafter"/>
</dbReference>
<dbReference type="PANTHER" id="PTHR48111">
    <property type="entry name" value="REGULATOR OF RPOS"/>
    <property type="match status" value="1"/>
</dbReference>
<dbReference type="Proteomes" id="UP000008888">
    <property type="component" value="Chromosome"/>
</dbReference>
<evidence type="ECO:0000256" key="3">
    <source>
        <dbReference type="ARBA" id="ARBA00022553"/>
    </source>
</evidence>
<keyword evidence="6 9" id="KW-0238">DNA-binding</keyword>
<keyword evidence="2" id="KW-0963">Cytoplasm</keyword>
<organism evidence="12 13">
    <name type="scientific">Methylomonas methanica (strain DSM 25384 / MC09)</name>
    <dbReference type="NCBI Taxonomy" id="857087"/>
    <lineage>
        <taxon>Bacteria</taxon>
        <taxon>Pseudomonadati</taxon>
        <taxon>Pseudomonadota</taxon>
        <taxon>Gammaproteobacteria</taxon>
        <taxon>Methylococcales</taxon>
        <taxon>Methylococcaceae</taxon>
        <taxon>Methylomonas</taxon>
    </lineage>
</organism>
<sequence>MFQIVTNDPVCPAAINNSKINKSMHKSEDTQRILIVDDDCALRELVTDYLSMSGFLVFTAGDGQSMRAVLNEHSVDLVVMDLMLPGEDGLSLLRWLREQHGPPVIIVSARGDEVDRVVGLEMGADDYLAKPFGPRELLARIRAVIRRSSEPETGVEEKVLAFGPFRLHLNSHVMSRDGAEVPLTFGEFNLLRVFLEHANQVLSRDHLISLLKGYERSPYDRSIDVRVTRLRRKIEPKPDSPVYLRTVWGEGYLFTPRGDENP</sequence>
<accession>G0A5E0</accession>
<evidence type="ECO:0000256" key="1">
    <source>
        <dbReference type="ARBA" id="ARBA00004496"/>
    </source>
</evidence>
<dbReference type="InterPro" id="IPR001789">
    <property type="entry name" value="Sig_transdc_resp-reg_receiver"/>
</dbReference>
<dbReference type="PROSITE" id="PS50110">
    <property type="entry name" value="RESPONSE_REGULATORY"/>
    <property type="match status" value="1"/>
</dbReference>
<reference evidence="12 13" key="1">
    <citation type="journal article" date="2011" name="J. Bacteriol.">
        <title>Complete Genome Sequence of the Aerobic Marine Methanotroph Methylomonas methanica MC09.</title>
        <authorList>
            <person name="Boden R."/>
            <person name="Cunliffe M."/>
            <person name="Scanlan J."/>
            <person name="Moussard H."/>
            <person name="Kits K.D."/>
            <person name="Klotz M.G."/>
            <person name="Jetten M.S."/>
            <person name="Vuilleumier S."/>
            <person name="Han J."/>
            <person name="Peters L."/>
            <person name="Mikhailova N."/>
            <person name="Teshima H."/>
            <person name="Tapia R."/>
            <person name="Kyrpides N."/>
            <person name="Ivanova N."/>
            <person name="Pagani I."/>
            <person name="Cheng J.F."/>
            <person name="Goodwin L."/>
            <person name="Han C."/>
            <person name="Hauser L."/>
            <person name="Land M.L."/>
            <person name="Lapidus A."/>
            <person name="Lucas S."/>
            <person name="Pitluck S."/>
            <person name="Woyke T."/>
            <person name="Stein L."/>
            <person name="Murrell J.C."/>
        </authorList>
    </citation>
    <scope>NUCLEOTIDE SEQUENCE [LARGE SCALE GENOMIC DNA]</scope>
    <source>
        <strain evidence="12 13">MC09</strain>
    </source>
</reference>
<dbReference type="Gene3D" id="1.10.10.10">
    <property type="entry name" value="Winged helix-like DNA-binding domain superfamily/Winged helix DNA-binding domain"/>
    <property type="match status" value="1"/>
</dbReference>
<reference evidence="13" key="3">
    <citation type="submission" date="2011-05" db="EMBL/GenBank/DDBJ databases">
        <title>Complete sequence of Methylomonas methanica MC09.</title>
        <authorList>
            <consortium name="US DOE Joint Genome Institute"/>
            <person name="Lucas S."/>
            <person name="Han J."/>
            <person name="Lapidus A."/>
            <person name="Cheng J.-F."/>
            <person name="Goodwin L."/>
            <person name="Pitluck S."/>
            <person name="Peters L."/>
            <person name="Mikhailova N."/>
            <person name="Teshima H."/>
            <person name="Han C."/>
            <person name="Tapia R."/>
            <person name="Land M."/>
            <person name="Hauser L."/>
            <person name="Kyrpides N."/>
            <person name="Ivanova N."/>
            <person name="Pagani I."/>
            <person name="Stein L."/>
            <person name="Woyke T."/>
        </authorList>
    </citation>
    <scope>NUCLEOTIDE SEQUENCE [LARGE SCALE GENOMIC DNA]</scope>
    <source>
        <strain evidence="13">MC09</strain>
    </source>
</reference>
<evidence type="ECO:0000256" key="8">
    <source>
        <dbReference type="PROSITE-ProRule" id="PRU00169"/>
    </source>
</evidence>
<evidence type="ECO:0000313" key="13">
    <source>
        <dbReference type="Proteomes" id="UP000008888"/>
    </source>
</evidence>
<keyword evidence="3 8" id="KW-0597">Phosphoprotein</keyword>
<feature type="domain" description="Response regulatory" evidence="10">
    <location>
        <begin position="32"/>
        <end position="145"/>
    </location>
</feature>
<evidence type="ECO:0000256" key="7">
    <source>
        <dbReference type="ARBA" id="ARBA00023163"/>
    </source>
</evidence>
<dbReference type="EMBL" id="CP002738">
    <property type="protein sequence ID" value="AEG01646.1"/>
    <property type="molecule type" value="Genomic_DNA"/>
</dbReference>
<dbReference type="SMART" id="SM00448">
    <property type="entry name" value="REC"/>
    <property type="match status" value="1"/>
</dbReference>
<dbReference type="PROSITE" id="PS51755">
    <property type="entry name" value="OMPR_PHOB"/>
    <property type="match status" value="1"/>
</dbReference>
<dbReference type="CDD" id="cd00383">
    <property type="entry name" value="trans_reg_C"/>
    <property type="match status" value="1"/>
</dbReference>
<dbReference type="FunFam" id="1.10.10.10:FF:000099">
    <property type="entry name" value="Two-component system response regulator TorR"/>
    <property type="match status" value="1"/>
</dbReference>
<dbReference type="InterPro" id="IPR011006">
    <property type="entry name" value="CheY-like_superfamily"/>
</dbReference>
<dbReference type="SUPFAM" id="SSF52172">
    <property type="entry name" value="CheY-like"/>
    <property type="match status" value="1"/>
</dbReference>
<evidence type="ECO:0000259" key="11">
    <source>
        <dbReference type="PROSITE" id="PS51755"/>
    </source>
</evidence>
<dbReference type="Pfam" id="PF00486">
    <property type="entry name" value="Trans_reg_C"/>
    <property type="match status" value="1"/>
</dbReference>
<keyword evidence="7" id="KW-0804">Transcription</keyword>
<dbReference type="GO" id="GO:0000156">
    <property type="term" value="F:phosphorelay response regulator activity"/>
    <property type="evidence" value="ECO:0007669"/>
    <property type="project" value="TreeGrafter"/>
</dbReference>
<keyword evidence="13" id="KW-1185">Reference proteome</keyword>
<keyword evidence="5" id="KW-0805">Transcription regulation</keyword>
<dbReference type="Pfam" id="PF00072">
    <property type="entry name" value="Response_reg"/>
    <property type="match status" value="1"/>
</dbReference>
<dbReference type="Gene3D" id="3.40.50.2300">
    <property type="match status" value="1"/>
</dbReference>